<dbReference type="InParanoid" id="Q029H9"/>
<proteinExistence type="predicted"/>
<dbReference type="HOGENOM" id="CLU_020027_8_2_0"/>
<feature type="domain" description="Beta-lactamase-related" evidence="2">
    <location>
        <begin position="20"/>
        <end position="330"/>
    </location>
</feature>
<dbReference type="Pfam" id="PF00144">
    <property type="entry name" value="Beta-lactamase"/>
    <property type="match status" value="1"/>
</dbReference>
<feature type="signal peptide" evidence="1">
    <location>
        <begin position="1"/>
        <end position="18"/>
    </location>
</feature>
<dbReference type="InterPro" id="IPR012338">
    <property type="entry name" value="Beta-lactam/transpept-like"/>
</dbReference>
<dbReference type="InterPro" id="IPR050491">
    <property type="entry name" value="AmpC-like"/>
</dbReference>
<dbReference type="SUPFAM" id="SSF56601">
    <property type="entry name" value="beta-lactamase/transpeptidase-like"/>
    <property type="match status" value="1"/>
</dbReference>
<evidence type="ECO:0000256" key="1">
    <source>
        <dbReference type="SAM" id="SignalP"/>
    </source>
</evidence>
<dbReference type="EMBL" id="CP000473">
    <property type="protein sequence ID" value="ABJ82307.1"/>
    <property type="molecule type" value="Genomic_DNA"/>
</dbReference>
<name>Q029H9_SOLUE</name>
<dbReference type="Gene3D" id="3.40.710.10">
    <property type="entry name" value="DD-peptidase/beta-lactamase superfamily"/>
    <property type="match status" value="1"/>
</dbReference>
<organism evidence="3">
    <name type="scientific">Solibacter usitatus (strain Ellin6076)</name>
    <dbReference type="NCBI Taxonomy" id="234267"/>
    <lineage>
        <taxon>Bacteria</taxon>
        <taxon>Pseudomonadati</taxon>
        <taxon>Acidobacteriota</taxon>
        <taxon>Terriglobia</taxon>
        <taxon>Bryobacterales</taxon>
        <taxon>Solibacteraceae</taxon>
        <taxon>Candidatus Solibacter</taxon>
    </lineage>
</organism>
<dbReference type="KEGG" id="sus:Acid_1314"/>
<evidence type="ECO:0000259" key="2">
    <source>
        <dbReference type="Pfam" id="PF00144"/>
    </source>
</evidence>
<protein>
    <submittedName>
        <fullName evidence="3">Beta-lactamase</fullName>
    </submittedName>
</protein>
<feature type="chain" id="PRO_5004163463" evidence="1">
    <location>
        <begin position="19"/>
        <end position="342"/>
    </location>
</feature>
<dbReference type="STRING" id="234267.Acid_1314"/>
<dbReference type="AlphaFoldDB" id="Q029H9"/>
<dbReference type="eggNOG" id="COG1680">
    <property type="taxonomic scope" value="Bacteria"/>
</dbReference>
<sequence precursor="true">MKLRALAVAILPALLCGADLDSTIAERMQALKVPAVSVAVLDGGKPLWARGYGAGVNAETVFQAASLSKHVAALIALRLADEGKLSLDEDVNRKLRTWKIPENEFTKTEKVTLRRLLNHSAGLTVHGFAGYASGTPVPSLIQVLDGVRPANSQAVRVDMVPGSQWRYSGGGYEVVQQLILDVTGRSFADLARTLIFEPLGMKRSTFEQPLPAGWEGNAAIGHRPDGTMLPGRWHTYPELAAAGLWTTPSDLTRIILEIQAGGGRILKPATQKQMLTRLLGNYGLGLGIEDKAFSHGGANEGFRCSMIGYLTGGRGIVVMTNSDSGSRLATEIQRKIAADRGW</sequence>
<gene>
    <name evidence="3" type="ordered locus">Acid_1314</name>
</gene>
<reference evidence="3" key="1">
    <citation type="submission" date="2006-10" db="EMBL/GenBank/DDBJ databases">
        <title>Complete sequence of Solibacter usitatus Ellin6076.</title>
        <authorList>
            <consortium name="US DOE Joint Genome Institute"/>
            <person name="Copeland A."/>
            <person name="Lucas S."/>
            <person name="Lapidus A."/>
            <person name="Barry K."/>
            <person name="Detter J.C."/>
            <person name="Glavina del Rio T."/>
            <person name="Hammon N."/>
            <person name="Israni S."/>
            <person name="Dalin E."/>
            <person name="Tice H."/>
            <person name="Pitluck S."/>
            <person name="Thompson L.S."/>
            <person name="Brettin T."/>
            <person name="Bruce D."/>
            <person name="Han C."/>
            <person name="Tapia R."/>
            <person name="Gilna P."/>
            <person name="Schmutz J."/>
            <person name="Larimer F."/>
            <person name="Land M."/>
            <person name="Hauser L."/>
            <person name="Kyrpides N."/>
            <person name="Mikhailova N."/>
            <person name="Janssen P.H."/>
            <person name="Kuske C.R."/>
            <person name="Richardson P."/>
        </authorList>
    </citation>
    <scope>NUCLEOTIDE SEQUENCE</scope>
    <source>
        <strain evidence="3">Ellin6076</strain>
    </source>
</reference>
<dbReference type="OrthoDB" id="9797709at2"/>
<evidence type="ECO:0000313" key="3">
    <source>
        <dbReference type="EMBL" id="ABJ82307.1"/>
    </source>
</evidence>
<keyword evidence="1" id="KW-0732">Signal</keyword>
<dbReference type="PANTHER" id="PTHR46825:SF12">
    <property type="entry name" value="PENICILLIN-BINDING PROTEIN 4"/>
    <property type="match status" value="1"/>
</dbReference>
<dbReference type="PANTHER" id="PTHR46825">
    <property type="entry name" value="D-ALANYL-D-ALANINE-CARBOXYPEPTIDASE/ENDOPEPTIDASE AMPH"/>
    <property type="match status" value="1"/>
</dbReference>
<accession>Q029H9</accession>
<dbReference type="InterPro" id="IPR001466">
    <property type="entry name" value="Beta-lactam-related"/>
</dbReference>